<dbReference type="RefSeq" id="WP_237346921.1">
    <property type="nucleotide sequence ID" value="NZ_JABWGX010000025.1"/>
</dbReference>
<organism evidence="10 11">
    <name type="scientific">Xanthobacter agilis</name>
    <dbReference type="NCBI Taxonomy" id="47492"/>
    <lineage>
        <taxon>Bacteria</taxon>
        <taxon>Pseudomonadati</taxon>
        <taxon>Pseudomonadota</taxon>
        <taxon>Alphaproteobacteria</taxon>
        <taxon>Hyphomicrobiales</taxon>
        <taxon>Xanthobacteraceae</taxon>
        <taxon>Xanthobacter</taxon>
    </lineage>
</organism>
<dbReference type="InterPro" id="IPR029479">
    <property type="entry name" value="Nitroreductase"/>
</dbReference>
<keyword evidence="3 8" id="KW-0285">Flavoprotein</keyword>
<dbReference type="InterPro" id="IPR052530">
    <property type="entry name" value="NAD(P)H_nitroreductase"/>
</dbReference>
<dbReference type="EC" id="1.-.-.-" evidence="8"/>
<evidence type="ECO:0000256" key="8">
    <source>
        <dbReference type="PIRNR" id="PIRNR000232"/>
    </source>
</evidence>
<gene>
    <name evidence="10" type="ORF">QOZ94_000716</name>
</gene>
<evidence type="ECO:0000256" key="6">
    <source>
        <dbReference type="ARBA" id="ARBA00023002"/>
    </source>
</evidence>
<dbReference type="EMBL" id="JAUSVY010000002">
    <property type="protein sequence ID" value="MDQ0503942.1"/>
    <property type="molecule type" value="Genomic_DNA"/>
</dbReference>
<dbReference type="Pfam" id="PF00881">
    <property type="entry name" value="Nitroreductase"/>
    <property type="match status" value="1"/>
</dbReference>
<keyword evidence="4 8" id="KW-0288">FMN</keyword>
<dbReference type="SUPFAM" id="SSF55469">
    <property type="entry name" value="FMN-dependent nitroreductase-like"/>
    <property type="match status" value="1"/>
</dbReference>
<evidence type="ECO:0000256" key="1">
    <source>
        <dbReference type="ARBA" id="ARBA00001917"/>
    </source>
</evidence>
<evidence type="ECO:0000313" key="10">
    <source>
        <dbReference type="EMBL" id="MDQ0503942.1"/>
    </source>
</evidence>
<comment type="similarity">
    <text evidence="2 8">Belongs to the nitroreductase family.</text>
</comment>
<name>A0ABU0LA26_XANAG</name>
<keyword evidence="7 8" id="KW-0520">NAD</keyword>
<evidence type="ECO:0000256" key="7">
    <source>
        <dbReference type="ARBA" id="ARBA00023027"/>
    </source>
</evidence>
<evidence type="ECO:0000256" key="5">
    <source>
        <dbReference type="ARBA" id="ARBA00022857"/>
    </source>
</evidence>
<dbReference type="CDD" id="cd02135">
    <property type="entry name" value="YdjA-like"/>
    <property type="match status" value="1"/>
</dbReference>
<dbReference type="Proteomes" id="UP001241747">
    <property type="component" value="Unassembled WGS sequence"/>
</dbReference>
<evidence type="ECO:0000256" key="4">
    <source>
        <dbReference type="ARBA" id="ARBA00022643"/>
    </source>
</evidence>
<accession>A0ABU0LA26</accession>
<keyword evidence="11" id="KW-1185">Reference proteome</keyword>
<comment type="caution">
    <text evidence="10">The sequence shown here is derived from an EMBL/GenBank/DDBJ whole genome shotgun (WGS) entry which is preliminary data.</text>
</comment>
<sequence length="197" mass="21763">MPDAIELLRTRRSSRIMDLQEPGPSPQDLDTILAIAARVPDHGKLAPWRFIVFEGEGRARAGEAFAKVLAAKAFAAKDLATKNQDTTDKRLDEERKRFLRVPLVVAVVSRAAPHVKIPEWEQVMSAAACCQNMLIAALALGYGATWISEWPTYDAEARAALGLAEHERVAGFIYMGTAALQLEDRPRPDLAQIVTRF</sequence>
<evidence type="ECO:0000259" key="9">
    <source>
        <dbReference type="Pfam" id="PF00881"/>
    </source>
</evidence>
<dbReference type="PANTHER" id="PTHR43821:SF1">
    <property type="entry name" value="NAD(P)H NITROREDUCTASE YDJA-RELATED"/>
    <property type="match status" value="1"/>
</dbReference>
<evidence type="ECO:0000313" key="11">
    <source>
        <dbReference type="Proteomes" id="UP001241747"/>
    </source>
</evidence>
<dbReference type="PIRSF" id="PIRSF000232">
    <property type="entry name" value="YdjA"/>
    <property type="match status" value="1"/>
</dbReference>
<dbReference type="Gene3D" id="3.40.109.10">
    <property type="entry name" value="NADH Oxidase"/>
    <property type="match status" value="1"/>
</dbReference>
<proteinExistence type="inferred from homology"/>
<comment type="cofactor">
    <cofactor evidence="1 8">
        <name>FMN</name>
        <dbReference type="ChEBI" id="CHEBI:58210"/>
    </cofactor>
</comment>
<dbReference type="InterPro" id="IPR000415">
    <property type="entry name" value="Nitroreductase-like"/>
</dbReference>
<protein>
    <recommendedName>
        <fullName evidence="8">Putative NAD(P)H nitroreductase</fullName>
        <ecNumber evidence="8">1.-.-.-</ecNumber>
    </recommendedName>
</protein>
<evidence type="ECO:0000256" key="3">
    <source>
        <dbReference type="ARBA" id="ARBA00022630"/>
    </source>
</evidence>
<reference evidence="10 11" key="1">
    <citation type="submission" date="2023-07" db="EMBL/GenBank/DDBJ databases">
        <title>Genomic Encyclopedia of Type Strains, Phase IV (KMG-IV): sequencing the most valuable type-strain genomes for metagenomic binning, comparative biology and taxonomic classification.</title>
        <authorList>
            <person name="Goeker M."/>
        </authorList>
    </citation>
    <scope>NUCLEOTIDE SEQUENCE [LARGE SCALE GENOMIC DNA]</scope>
    <source>
        <strain evidence="10 11">DSM 3770</strain>
    </source>
</reference>
<keyword evidence="6 8" id="KW-0560">Oxidoreductase</keyword>
<dbReference type="PANTHER" id="PTHR43821">
    <property type="entry name" value="NAD(P)H NITROREDUCTASE YDJA-RELATED"/>
    <property type="match status" value="1"/>
</dbReference>
<feature type="domain" description="Nitroreductase" evidence="9">
    <location>
        <begin position="8"/>
        <end position="176"/>
    </location>
</feature>
<evidence type="ECO:0000256" key="2">
    <source>
        <dbReference type="ARBA" id="ARBA00007118"/>
    </source>
</evidence>
<dbReference type="InterPro" id="IPR026021">
    <property type="entry name" value="YdjA-like"/>
</dbReference>
<keyword evidence="5 8" id="KW-0521">NADP</keyword>